<evidence type="ECO:0000259" key="6">
    <source>
        <dbReference type="PROSITE" id="PS50893"/>
    </source>
</evidence>
<evidence type="ECO:0000256" key="1">
    <source>
        <dbReference type="ARBA" id="ARBA00005417"/>
    </source>
</evidence>
<evidence type="ECO:0000256" key="4">
    <source>
        <dbReference type="ARBA" id="ARBA00022840"/>
    </source>
</evidence>
<dbReference type="PROSITE" id="PS50893">
    <property type="entry name" value="ABC_TRANSPORTER_2"/>
    <property type="match status" value="1"/>
</dbReference>
<evidence type="ECO:0000313" key="8">
    <source>
        <dbReference type="Proteomes" id="UP000285523"/>
    </source>
</evidence>
<keyword evidence="4 7" id="KW-0067">ATP-binding</keyword>
<feature type="domain" description="ABC transporter" evidence="6">
    <location>
        <begin position="5"/>
        <end position="239"/>
    </location>
</feature>
<dbReference type="PANTHER" id="PTHR42788:SF13">
    <property type="entry name" value="ALIPHATIC SULFONATES IMPORT ATP-BINDING PROTEIN SSUB"/>
    <property type="match status" value="1"/>
</dbReference>
<keyword evidence="2" id="KW-0813">Transport</keyword>
<reference evidence="7 8" key="1">
    <citation type="submission" date="2018-09" db="EMBL/GenBank/DDBJ databases">
        <title>Draft genome sequence of Rhodopseudomonas palustris 2.1.18.</title>
        <authorList>
            <person name="Robertson S.L."/>
            <person name="Meyer T.E."/>
            <person name="Kyndt J.A."/>
        </authorList>
    </citation>
    <scope>NUCLEOTIDE SEQUENCE [LARGE SCALE GENOMIC DNA]</scope>
    <source>
        <strain evidence="7 8">2.1.18</strain>
    </source>
</reference>
<gene>
    <name evidence="7" type="ORF">D4Q52_04955</name>
</gene>
<organism evidence="7 8">
    <name type="scientific">Rhodopseudomonas palustris</name>
    <dbReference type="NCBI Taxonomy" id="1076"/>
    <lineage>
        <taxon>Bacteria</taxon>
        <taxon>Pseudomonadati</taxon>
        <taxon>Pseudomonadota</taxon>
        <taxon>Alphaproteobacteria</taxon>
        <taxon>Hyphomicrobiales</taxon>
        <taxon>Nitrobacteraceae</taxon>
        <taxon>Rhodopseudomonas</taxon>
    </lineage>
</organism>
<comment type="function">
    <text evidence="5">Involved in beta-(1--&gt;2)glucan export. Transmembrane domains (TMD) form a pore in the inner membrane and the ATP-binding domain (NBD) is responsible for energy generation.</text>
</comment>
<dbReference type="PANTHER" id="PTHR42788">
    <property type="entry name" value="TAURINE IMPORT ATP-BINDING PROTEIN-RELATED"/>
    <property type="match status" value="1"/>
</dbReference>
<keyword evidence="3" id="KW-0547">Nucleotide-binding</keyword>
<proteinExistence type="inferred from homology"/>
<name>A0A418VKB8_RHOPL</name>
<comment type="caution">
    <text evidence="7">The sequence shown here is derived from an EMBL/GenBank/DDBJ whole genome shotgun (WGS) entry which is preliminary data.</text>
</comment>
<dbReference type="GO" id="GO:0005524">
    <property type="term" value="F:ATP binding"/>
    <property type="evidence" value="ECO:0007669"/>
    <property type="project" value="UniProtKB-KW"/>
</dbReference>
<dbReference type="Pfam" id="PF00005">
    <property type="entry name" value="ABC_tran"/>
    <property type="match status" value="1"/>
</dbReference>
<dbReference type="InterPro" id="IPR027417">
    <property type="entry name" value="P-loop_NTPase"/>
</dbReference>
<comment type="similarity">
    <text evidence="1">Belongs to the ABC transporter superfamily.</text>
</comment>
<dbReference type="SUPFAM" id="SSF52540">
    <property type="entry name" value="P-loop containing nucleoside triphosphate hydrolases"/>
    <property type="match status" value="1"/>
</dbReference>
<evidence type="ECO:0000256" key="2">
    <source>
        <dbReference type="ARBA" id="ARBA00022448"/>
    </source>
</evidence>
<dbReference type="Proteomes" id="UP000285523">
    <property type="component" value="Unassembled WGS sequence"/>
</dbReference>
<dbReference type="InterPro" id="IPR003439">
    <property type="entry name" value="ABC_transporter-like_ATP-bd"/>
</dbReference>
<dbReference type="CDD" id="cd03293">
    <property type="entry name" value="ABC_NrtD_SsuB_transporters"/>
    <property type="match status" value="1"/>
</dbReference>
<dbReference type="InterPro" id="IPR003593">
    <property type="entry name" value="AAA+_ATPase"/>
</dbReference>
<dbReference type="Gene3D" id="3.40.50.300">
    <property type="entry name" value="P-loop containing nucleotide triphosphate hydrolases"/>
    <property type="match status" value="1"/>
</dbReference>
<dbReference type="RefSeq" id="WP_119855445.1">
    <property type="nucleotide sequence ID" value="NZ_QYYD01000004.1"/>
</dbReference>
<evidence type="ECO:0000256" key="3">
    <source>
        <dbReference type="ARBA" id="ARBA00022741"/>
    </source>
</evidence>
<protein>
    <submittedName>
        <fullName evidence="7">ABC transporter ATP-binding protein</fullName>
    </submittedName>
</protein>
<evidence type="ECO:0000313" key="7">
    <source>
        <dbReference type="EMBL" id="RJF76499.1"/>
    </source>
</evidence>
<accession>A0A418VKB8</accession>
<dbReference type="InterPro" id="IPR050166">
    <property type="entry name" value="ABC_transporter_ATP-bind"/>
</dbReference>
<dbReference type="PROSITE" id="PS00211">
    <property type="entry name" value="ABC_TRANSPORTER_1"/>
    <property type="match status" value="1"/>
</dbReference>
<dbReference type="OrthoDB" id="9807242at2"/>
<dbReference type="GO" id="GO:0016887">
    <property type="term" value="F:ATP hydrolysis activity"/>
    <property type="evidence" value="ECO:0007669"/>
    <property type="project" value="InterPro"/>
</dbReference>
<dbReference type="EMBL" id="QYYD01000004">
    <property type="protein sequence ID" value="RJF76499.1"/>
    <property type="molecule type" value="Genomic_DNA"/>
</dbReference>
<dbReference type="InterPro" id="IPR017871">
    <property type="entry name" value="ABC_transporter-like_CS"/>
</dbReference>
<dbReference type="AlphaFoldDB" id="A0A418VKB8"/>
<dbReference type="SMART" id="SM00382">
    <property type="entry name" value="AAA"/>
    <property type="match status" value="1"/>
</dbReference>
<sequence>MAARVGLRSVRKIFGDAGHELVAIEGVTLDVERGEFLAIVGPSGCGKSTLLKIIAGLMPASAGAVEESGRKVTAPPAGFVYLFQQYSRSLFAWRTVLANVMFPLEQRKGTDRATTRELCRRYLTQVGLAGFEDKYPWQLSGGMQQRVAIARALAAEPDVLLLDEPFSAVDALTRMELQTLVLDLCRQNGFTAILVTHDVEEAVFMADRVAVLTQRPTRVAEIVPVDLPRPRHQISTRETVEFLRLRHHLMSSLLGDAASAL</sequence>
<evidence type="ECO:0000256" key="5">
    <source>
        <dbReference type="ARBA" id="ARBA00024722"/>
    </source>
</evidence>